<organism evidence="4 5">
    <name type="scientific">Pyrocoelia pectoralis</name>
    <dbReference type="NCBI Taxonomy" id="417401"/>
    <lineage>
        <taxon>Eukaryota</taxon>
        <taxon>Metazoa</taxon>
        <taxon>Ecdysozoa</taxon>
        <taxon>Arthropoda</taxon>
        <taxon>Hexapoda</taxon>
        <taxon>Insecta</taxon>
        <taxon>Pterygota</taxon>
        <taxon>Neoptera</taxon>
        <taxon>Endopterygota</taxon>
        <taxon>Coleoptera</taxon>
        <taxon>Polyphaga</taxon>
        <taxon>Elateriformia</taxon>
        <taxon>Elateroidea</taxon>
        <taxon>Lampyridae</taxon>
        <taxon>Lampyrinae</taxon>
        <taxon>Pyrocoelia</taxon>
    </lineage>
</organism>
<evidence type="ECO:0000256" key="1">
    <source>
        <dbReference type="ARBA" id="ARBA00022729"/>
    </source>
</evidence>
<dbReference type="SMART" id="SM00700">
    <property type="entry name" value="JHBP"/>
    <property type="match status" value="1"/>
</dbReference>
<dbReference type="PANTHER" id="PTHR11008:SF39">
    <property type="entry name" value="CIRCADIAN CLOCK-CONTROLLED PROTEIN-LIKE PROTEIN"/>
    <property type="match status" value="1"/>
</dbReference>
<dbReference type="AlphaFoldDB" id="A0AAN7VDA6"/>
<keyword evidence="1" id="KW-0732">Signal</keyword>
<dbReference type="InterPro" id="IPR010562">
    <property type="entry name" value="Haemolymph_juvenile_hormone-bd"/>
</dbReference>
<evidence type="ECO:0000256" key="2">
    <source>
        <dbReference type="ARBA" id="ARBA00023108"/>
    </source>
</evidence>
<proteinExistence type="inferred from homology"/>
<dbReference type="FunFam" id="3.15.10.30:FF:000001">
    <property type="entry name" value="Takeout-like protein 1"/>
    <property type="match status" value="1"/>
</dbReference>
<dbReference type="Gene3D" id="3.15.10.30">
    <property type="entry name" value="Haemolymph juvenile hormone binding protein"/>
    <property type="match status" value="1"/>
</dbReference>
<reference evidence="4 5" key="1">
    <citation type="journal article" date="2024" name="Insects">
        <title>An Improved Chromosome-Level Genome Assembly of the Firefly Pyrocoelia pectoralis.</title>
        <authorList>
            <person name="Fu X."/>
            <person name="Meyer-Rochow V.B."/>
            <person name="Ballantyne L."/>
            <person name="Zhu X."/>
        </authorList>
    </citation>
    <scope>NUCLEOTIDE SEQUENCE [LARGE SCALE GENOMIC DNA]</scope>
    <source>
        <strain evidence="4">XCY_ONT2</strain>
    </source>
</reference>
<keyword evidence="5" id="KW-1185">Reference proteome</keyword>
<comment type="similarity">
    <text evidence="3">Belongs to the TO family.</text>
</comment>
<evidence type="ECO:0000313" key="5">
    <source>
        <dbReference type="Proteomes" id="UP001329430"/>
    </source>
</evidence>
<dbReference type="InterPro" id="IPR038606">
    <property type="entry name" value="To_sf"/>
</dbReference>
<comment type="caution">
    <text evidence="4">The sequence shown here is derived from an EMBL/GenBank/DDBJ whole genome shotgun (WGS) entry which is preliminary data.</text>
</comment>
<protein>
    <recommendedName>
        <fullName evidence="6">Protein takeout</fullName>
    </recommendedName>
</protein>
<name>A0AAN7VDA6_9COLE</name>
<gene>
    <name evidence="4" type="ORF">RI129_004076</name>
</gene>
<evidence type="ECO:0008006" key="6">
    <source>
        <dbReference type="Google" id="ProtNLM"/>
    </source>
</evidence>
<dbReference type="Proteomes" id="UP001329430">
    <property type="component" value="Chromosome 3"/>
</dbReference>
<dbReference type="Pfam" id="PF06585">
    <property type="entry name" value="JHBP"/>
    <property type="match status" value="1"/>
</dbReference>
<dbReference type="GO" id="GO:0007623">
    <property type="term" value="P:circadian rhythm"/>
    <property type="evidence" value="ECO:0007669"/>
    <property type="project" value="UniProtKB-ARBA"/>
</dbReference>
<dbReference type="PANTHER" id="PTHR11008">
    <property type="entry name" value="PROTEIN TAKEOUT-LIKE PROTEIN"/>
    <property type="match status" value="1"/>
</dbReference>
<dbReference type="GO" id="GO:0005615">
    <property type="term" value="C:extracellular space"/>
    <property type="evidence" value="ECO:0007669"/>
    <property type="project" value="TreeGrafter"/>
</dbReference>
<keyword evidence="2" id="KW-0090">Biological rhythms</keyword>
<evidence type="ECO:0000313" key="4">
    <source>
        <dbReference type="EMBL" id="KAK5645612.1"/>
    </source>
</evidence>
<sequence length="244" mass="27640">MEIYQVVVAISAFFTATALLPEYIHVCNARDPELPKCINNSINHLRPRFQSGIKDLEVPPLEPLKLNEIKLRRGPSAVALDCNITNFKVWGPSSFVITDLKVNLDKNIFVFKTIIPHLYFKGNYNLNMNILLINVRGRGPIEGNCTNYGSEVVMKGRKILINNEEHLKFDKIRLRLSIGKSKIVLGNLPGGDSILREVTDSLVNDNSDLFINEIKPTLERGLAEKFTEIANKITLRFTYKELFA</sequence>
<dbReference type="EMBL" id="JAVRBK010000003">
    <property type="protein sequence ID" value="KAK5645612.1"/>
    <property type="molecule type" value="Genomic_DNA"/>
</dbReference>
<accession>A0AAN7VDA6</accession>
<evidence type="ECO:0000256" key="3">
    <source>
        <dbReference type="ARBA" id="ARBA00060902"/>
    </source>
</evidence>